<gene>
    <name evidence="1" type="ORF">WOLCODRAFT_152481</name>
</gene>
<reference evidence="1 2" key="1">
    <citation type="journal article" date="2012" name="Science">
        <title>The Paleozoic origin of enzymatic lignin decomposition reconstructed from 31 fungal genomes.</title>
        <authorList>
            <person name="Floudas D."/>
            <person name="Binder M."/>
            <person name="Riley R."/>
            <person name="Barry K."/>
            <person name="Blanchette R.A."/>
            <person name="Henrissat B."/>
            <person name="Martinez A.T."/>
            <person name="Otillar R."/>
            <person name="Spatafora J.W."/>
            <person name="Yadav J.S."/>
            <person name="Aerts A."/>
            <person name="Benoit I."/>
            <person name="Boyd A."/>
            <person name="Carlson A."/>
            <person name="Copeland A."/>
            <person name="Coutinho P.M."/>
            <person name="de Vries R.P."/>
            <person name="Ferreira P."/>
            <person name="Findley K."/>
            <person name="Foster B."/>
            <person name="Gaskell J."/>
            <person name="Glotzer D."/>
            <person name="Gorecki P."/>
            <person name="Heitman J."/>
            <person name="Hesse C."/>
            <person name="Hori C."/>
            <person name="Igarashi K."/>
            <person name="Jurgens J.A."/>
            <person name="Kallen N."/>
            <person name="Kersten P."/>
            <person name="Kohler A."/>
            <person name="Kuees U."/>
            <person name="Kumar T.K.A."/>
            <person name="Kuo A."/>
            <person name="LaButti K."/>
            <person name="Larrondo L.F."/>
            <person name="Lindquist E."/>
            <person name="Ling A."/>
            <person name="Lombard V."/>
            <person name="Lucas S."/>
            <person name="Lundell T."/>
            <person name="Martin R."/>
            <person name="McLaughlin D.J."/>
            <person name="Morgenstern I."/>
            <person name="Morin E."/>
            <person name="Murat C."/>
            <person name="Nagy L.G."/>
            <person name="Nolan M."/>
            <person name="Ohm R.A."/>
            <person name="Patyshakuliyeva A."/>
            <person name="Rokas A."/>
            <person name="Ruiz-Duenas F.J."/>
            <person name="Sabat G."/>
            <person name="Salamov A."/>
            <person name="Samejima M."/>
            <person name="Schmutz J."/>
            <person name="Slot J.C."/>
            <person name="St John F."/>
            <person name="Stenlid J."/>
            <person name="Sun H."/>
            <person name="Sun S."/>
            <person name="Syed K."/>
            <person name="Tsang A."/>
            <person name="Wiebenga A."/>
            <person name="Young D."/>
            <person name="Pisabarro A."/>
            <person name="Eastwood D.C."/>
            <person name="Martin F."/>
            <person name="Cullen D."/>
            <person name="Grigoriev I.V."/>
            <person name="Hibbett D.S."/>
        </authorList>
    </citation>
    <scope>NUCLEOTIDE SEQUENCE [LARGE SCALE GENOMIC DNA]</scope>
    <source>
        <strain evidence="1 2">MD-104</strain>
    </source>
</reference>
<keyword evidence="2" id="KW-1185">Reference proteome</keyword>
<dbReference type="Proteomes" id="UP000218811">
    <property type="component" value="Unassembled WGS sequence"/>
</dbReference>
<accession>A0A2H3JKQ9</accession>
<dbReference type="AlphaFoldDB" id="A0A2H3JKQ9"/>
<proteinExistence type="predicted"/>
<organism evidence="1 2">
    <name type="scientific">Wolfiporia cocos (strain MD-104)</name>
    <name type="common">Brown rot fungus</name>
    <dbReference type="NCBI Taxonomy" id="742152"/>
    <lineage>
        <taxon>Eukaryota</taxon>
        <taxon>Fungi</taxon>
        <taxon>Dikarya</taxon>
        <taxon>Basidiomycota</taxon>
        <taxon>Agaricomycotina</taxon>
        <taxon>Agaricomycetes</taxon>
        <taxon>Polyporales</taxon>
        <taxon>Phaeolaceae</taxon>
        <taxon>Wolfiporia</taxon>
    </lineage>
</organism>
<dbReference type="EMBL" id="KB468124">
    <property type="protein sequence ID" value="PCH42451.1"/>
    <property type="molecule type" value="Genomic_DNA"/>
</dbReference>
<evidence type="ECO:0000313" key="1">
    <source>
        <dbReference type="EMBL" id="PCH42451.1"/>
    </source>
</evidence>
<name>A0A2H3JKQ9_WOLCO</name>
<protein>
    <submittedName>
        <fullName evidence="1">Uncharacterized protein</fullName>
    </submittedName>
</protein>
<sequence length="55" mass="6046">MGDDTYLEEAKTTSVLRVAAHNRFTVHRTPGTRGAELPGLVATVPAFKCRVFGWN</sequence>
<evidence type="ECO:0000313" key="2">
    <source>
        <dbReference type="Proteomes" id="UP000218811"/>
    </source>
</evidence>